<reference evidence="5 6" key="1">
    <citation type="submission" date="2019-03" db="EMBL/GenBank/DDBJ databases">
        <title>Genomic Encyclopedia of Type Strains, Phase IV (KMG-IV): sequencing the most valuable type-strain genomes for metagenomic binning, comparative biology and taxonomic classification.</title>
        <authorList>
            <person name="Goeker M."/>
        </authorList>
    </citation>
    <scope>NUCLEOTIDE SEQUENCE [LARGE SCALE GENOMIC DNA]</scope>
    <source>
        <strain evidence="5 6">LX-B</strain>
    </source>
</reference>
<evidence type="ECO:0000256" key="2">
    <source>
        <dbReference type="ARBA" id="ARBA00007639"/>
    </source>
</evidence>
<sequence>MKRGKLYFAVATVCCLVILLSLGVVGAAKKIVVGFSQVGAESAWRTANTESIISEAKKRGIELKFSDAQQKQENQIKAIRSFIAQKVDVIGFSPVVETGWEPVLREAKRAKIPVILSDRAVDSKDTSLWVTFMGSDFVEEGRRAGKWLAEKMKGKANIVELQGTVGSAPAIDRKEGFEEIIKSYPNMKVIKSQSGDFTRSKGKEVMEAFLKAEGKNIDALFAHNDDMAIGAIQAIEEYGLKPGKDIIIVSIDAVRGAFEAMIEGKLNCTVECSPLLGPQFFDAVEAIMAKKPLPKRIVTKEGIFPQEVAKEVLPTRKY</sequence>
<keyword evidence="6" id="KW-1185">Reference proteome</keyword>
<dbReference type="Pfam" id="PF13407">
    <property type="entry name" value="Peripla_BP_4"/>
    <property type="match status" value="1"/>
</dbReference>
<protein>
    <submittedName>
        <fullName evidence="5">Monosaccharide ABC transporter substrate-binding protein (CUT2 family)</fullName>
    </submittedName>
</protein>
<dbReference type="GO" id="GO:0030246">
    <property type="term" value="F:carbohydrate binding"/>
    <property type="evidence" value="ECO:0007669"/>
    <property type="project" value="UniProtKB-ARBA"/>
</dbReference>
<dbReference type="PANTHER" id="PTHR46847">
    <property type="entry name" value="D-ALLOSE-BINDING PERIPLASMIC PROTEIN-RELATED"/>
    <property type="match status" value="1"/>
</dbReference>
<dbReference type="Proteomes" id="UP000295008">
    <property type="component" value="Unassembled WGS sequence"/>
</dbReference>
<gene>
    <name evidence="5" type="ORF">EDC14_101116</name>
</gene>
<dbReference type="InterPro" id="IPR028082">
    <property type="entry name" value="Peripla_BP_I"/>
</dbReference>
<keyword evidence="3" id="KW-0732">Signal</keyword>
<dbReference type="AlphaFoldDB" id="A0A4R1RTM4"/>
<comment type="caution">
    <text evidence="5">The sequence shown here is derived from an EMBL/GenBank/DDBJ whole genome shotgun (WGS) entry which is preliminary data.</text>
</comment>
<feature type="domain" description="Periplasmic binding protein" evidence="4">
    <location>
        <begin position="33"/>
        <end position="270"/>
    </location>
</feature>
<dbReference type="SUPFAM" id="SSF53822">
    <property type="entry name" value="Periplasmic binding protein-like I"/>
    <property type="match status" value="1"/>
</dbReference>
<organism evidence="5 6">
    <name type="scientific">Hydrogenispora ethanolica</name>
    <dbReference type="NCBI Taxonomy" id="1082276"/>
    <lineage>
        <taxon>Bacteria</taxon>
        <taxon>Bacillati</taxon>
        <taxon>Bacillota</taxon>
        <taxon>Hydrogenispora</taxon>
    </lineage>
</organism>
<evidence type="ECO:0000313" key="5">
    <source>
        <dbReference type="EMBL" id="TCL69895.1"/>
    </source>
</evidence>
<evidence type="ECO:0000256" key="3">
    <source>
        <dbReference type="ARBA" id="ARBA00022729"/>
    </source>
</evidence>
<comment type="subcellular location">
    <subcellularLocation>
        <location evidence="1">Cell envelope</location>
    </subcellularLocation>
</comment>
<dbReference type="CDD" id="cd06309">
    <property type="entry name" value="PBP1_galactofuranose_YtfQ-like"/>
    <property type="match status" value="1"/>
</dbReference>
<evidence type="ECO:0000259" key="4">
    <source>
        <dbReference type="Pfam" id="PF13407"/>
    </source>
</evidence>
<dbReference type="PANTHER" id="PTHR46847:SF3">
    <property type="entry name" value="GALACTOFURANOSE-BINDING PROTEIN YTFQ"/>
    <property type="match status" value="1"/>
</dbReference>
<proteinExistence type="inferred from homology"/>
<dbReference type="EMBL" id="SLUN01000011">
    <property type="protein sequence ID" value="TCL69895.1"/>
    <property type="molecule type" value="Genomic_DNA"/>
</dbReference>
<evidence type="ECO:0000313" key="6">
    <source>
        <dbReference type="Proteomes" id="UP000295008"/>
    </source>
</evidence>
<comment type="similarity">
    <text evidence="2">Belongs to the bacterial solute-binding protein 2 family.</text>
</comment>
<name>A0A4R1RTM4_HYDET</name>
<accession>A0A4R1RTM4</accession>
<dbReference type="GO" id="GO:0030313">
    <property type="term" value="C:cell envelope"/>
    <property type="evidence" value="ECO:0007669"/>
    <property type="project" value="UniProtKB-SubCell"/>
</dbReference>
<dbReference type="RefSeq" id="WP_132014226.1">
    <property type="nucleotide sequence ID" value="NZ_SLUN01000011.1"/>
</dbReference>
<dbReference type="OrthoDB" id="9814427at2"/>
<dbReference type="InterPro" id="IPR025997">
    <property type="entry name" value="SBP_2_dom"/>
</dbReference>
<evidence type="ECO:0000256" key="1">
    <source>
        <dbReference type="ARBA" id="ARBA00004196"/>
    </source>
</evidence>
<dbReference type="Gene3D" id="3.40.50.2300">
    <property type="match status" value="2"/>
</dbReference>